<dbReference type="RefSeq" id="WP_072073548.1">
    <property type="nucleotide sequence ID" value="NZ_CDMW01000001.1"/>
</dbReference>
<accession>A0A0B7GP10</accession>
<dbReference type="PROSITE" id="PS51725">
    <property type="entry name" value="ABM"/>
    <property type="match status" value="1"/>
</dbReference>
<organism evidence="2 3">
    <name type="scientific">Streptococcus sanguinis</name>
    <dbReference type="NCBI Taxonomy" id="1305"/>
    <lineage>
        <taxon>Bacteria</taxon>
        <taxon>Bacillati</taxon>
        <taxon>Bacillota</taxon>
        <taxon>Bacilli</taxon>
        <taxon>Lactobacillales</taxon>
        <taxon>Streptococcaceae</taxon>
        <taxon>Streptococcus</taxon>
    </lineage>
</organism>
<dbReference type="InterPro" id="IPR011008">
    <property type="entry name" value="Dimeric_a/b-barrel"/>
</dbReference>
<evidence type="ECO:0000313" key="3">
    <source>
        <dbReference type="Proteomes" id="UP000183504"/>
    </source>
</evidence>
<name>A0A0B7GP10_STRSA</name>
<dbReference type="Gene3D" id="3.30.70.100">
    <property type="match status" value="1"/>
</dbReference>
<dbReference type="GO" id="GO:0003824">
    <property type="term" value="F:catalytic activity"/>
    <property type="evidence" value="ECO:0007669"/>
    <property type="project" value="TreeGrafter"/>
</dbReference>
<dbReference type="InterPro" id="IPR007138">
    <property type="entry name" value="ABM_dom"/>
</dbReference>
<evidence type="ECO:0000259" key="1">
    <source>
        <dbReference type="PROSITE" id="PS51725"/>
    </source>
</evidence>
<sequence length="102" mass="11791">MEKFCVYGKLMAQEGKVQELTAYMQEVVKEMQNLDTCFCYILGEKADEPNSIYIYEVWESEQAHNDSLTLEVFQNLIAKARPIIADMENLHKLTIFDGKASF</sequence>
<protein>
    <recommendedName>
        <fullName evidence="1">ABM domain-containing protein</fullName>
    </recommendedName>
</protein>
<evidence type="ECO:0000313" key="2">
    <source>
        <dbReference type="EMBL" id="CEL89797.1"/>
    </source>
</evidence>
<reference evidence="2 3" key="1">
    <citation type="submission" date="2015-01" db="EMBL/GenBank/DDBJ databases">
        <authorList>
            <person name="Pelicic Vladimir"/>
        </authorList>
    </citation>
    <scope>NUCLEOTIDE SEQUENCE [LARGE SCALE GENOMIC DNA]</scope>
    <source>
        <strain evidence="2 3">2908</strain>
    </source>
</reference>
<dbReference type="EMBL" id="CDMW01000001">
    <property type="protein sequence ID" value="CEL89797.1"/>
    <property type="molecule type" value="Genomic_DNA"/>
</dbReference>
<dbReference type="AlphaFoldDB" id="A0A0B7GP10"/>
<dbReference type="Proteomes" id="UP000183504">
    <property type="component" value="Unassembled WGS sequence"/>
</dbReference>
<dbReference type="SUPFAM" id="SSF54909">
    <property type="entry name" value="Dimeric alpha+beta barrel"/>
    <property type="match status" value="1"/>
</dbReference>
<gene>
    <name evidence="2" type="ORF">SSV_0486</name>
</gene>
<proteinExistence type="predicted"/>
<dbReference type="InterPro" id="IPR050744">
    <property type="entry name" value="AI-2_Isomerase_LsrG"/>
</dbReference>
<dbReference type="Pfam" id="PF03992">
    <property type="entry name" value="ABM"/>
    <property type="match status" value="1"/>
</dbReference>
<feature type="domain" description="ABM" evidence="1">
    <location>
        <begin position="4"/>
        <end position="96"/>
    </location>
</feature>
<dbReference type="PANTHER" id="PTHR33336">
    <property type="entry name" value="QUINOL MONOOXYGENASE YGIN-RELATED"/>
    <property type="match status" value="1"/>
</dbReference>
<dbReference type="PANTHER" id="PTHR33336:SF14">
    <property type="entry name" value="ANTIBIOTIC BIOSYNTHESIS MONOOXYGENASE"/>
    <property type="match status" value="1"/>
</dbReference>